<evidence type="ECO:0008006" key="3">
    <source>
        <dbReference type="Google" id="ProtNLM"/>
    </source>
</evidence>
<reference evidence="2" key="1">
    <citation type="journal article" date="2019" name="Int. J. Syst. Evol. Microbiol.">
        <title>The Global Catalogue of Microorganisms (GCM) 10K type strain sequencing project: providing services to taxonomists for standard genome sequencing and annotation.</title>
        <authorList>
            <consortium name="The Broad Institute Genomics Platform"/>
            <consortium name="The Broad Institute Genome Sequencing Center for Infectious Disease"/>
            <person name="Wu L."/>
            <person name="Ma J."/>
        </authorList>
    </citation>
    <scope>NUCLEOTIDE SEQUENCE [LARGE SCALE GENOMIC DNA]</scope>
    <source>
        <strain evidence="2">JCM 18053</strain>
    </source>
</reference>
<sequence>MKLAIITCHYNWFGFERPRQNLRRFLESTKGMPVYGVEAQLPEHPMQTTGMPGWQQIIANNDQVMMQKECLLNIAAAMVPGHYEALAWVDADILFSNEHWFDQTARALDFFPVVQPFFKAQWLAPDDSVSMERPGIGKEPDLLHRCVAHPGFAMAARRALWTQRRGGLYEHLVVGNGDVGFASAVLGYDQPGHIVMNPALRAHYDAWATPVKAWIKGRAMGCVPGTASHLWHGELKDRRYLERNDVLIKTLDPSVHLAHADNGLLSWTPAAPFGLRYAIRSHFANRREDG</sequence>
<protein>
    <recommendedName>
        <fullName evidence="3">Glycosyl transferase</fullName>
    </recommendedName>
</protein>
<dbReference type="Proteomes" id="UP001499852">
    <property type="component" value="Unassembled WGS sequence"/>
</dbReference>
<accession>A0ABP9PLM6</accession>
<proteinExistence type="predicted"/>
<name>A0ABP9PLM6_9BACT</name>
<dbReference type="EMBL" id="BAABIA010000011">
    <property type="protein sequence ID" value="GAA5148142.1"/>
    <property type="molecule type" value="Genomic_DNA"/>
</dbReference>
<keyword evidence="2" id="KW-1185">Reference proteome</keyword>
<evidence type="ECO:0000313" key="2">
    <source>
        <dbReference type="Proteomes" id="UP001499852"/>
    </source>
</evidence>
<evidence type="ECO:0000313" key="1">
    <source>
        <dbReference type="EMBL" id="GAA5148142.1"/>
    </source>
</evidence>
<organism evidence="1 2">
    <name type="scientific">Prosthecobacter algae</name>
    <dbReference type="NCBI Taxonomy" id="1144682"/>
    <lineage>
        <taxon>Bacteria</taxon>
        <taxon>Pseudomonadati</taxon>
        <taxon>Verrucomicrobiota</taxon>
        <taxon>Verrucomicrobiia</taxon>
        <taxon>Verrucomicrobiales</taxon>
        <taxon>Verrucomicrobiaceae</taxon>
        <taxon>Prosthecobacter</taxon>
    </lineage>
</organism>
<gene>
    <name evidence="1" type="ORF">GCM10023213_43840</name>
</gene>
<comment type="caution">
    <text evidence="1">The sequence shown here is derived from an EMBL/GenBank/DDBJ whole genome shotgun (WGS) entry which is preliminary data.</text>
</comment>
<dbReference type="RefSeq" id="WP_345738558.1">
    <property type="nucleotide sequence ID" value="NZ_BAABIA010000011.1"/>
</dbReference>